<organism evidence="2 3">
    <name type="scientific">Exophiala dermatitidis</name>
    <name type="common">Black yeast-like fungus</name>
    <name type="synonym">Wangiella dermatitidis</name>
    <dbReference type="NCBI Taxonomy" id="5970"/>
    <lineage>
        <taxon>Eukaryota</taxon>
        <taxon>Fungi</taxon>
        <taxon>Dikarya</taxon>
        <taxon>Ascomycota</taxon>
        <taxon>Pezizomycotina</taxon>
        <taxon>Eurotiomycetes</taxon>
        <taxon>Chaetothyriomycetidae</taxon>
        <taxon>Chaetothyriales</taxon>
        <taxon>Herpotrichiellaceae</taxon>
        <taxon>Exophiala</taxon>
    </lineage>
</organism>
<feature type="signal peptide" evidence="1">
    <location>
        <begin position="1"/>
        <end position="20"/>
    </location>
</feature>
<reference evidence="2" key="1">
    <citation type="submission" date="2023-01" db="EMBL/GenBank/DDBJ databases">
        <title>Exophiala dermititidis isolated from Cystic Fibrosis Patient.</title>
        <authorList>
            <person name="Kurbessoian T."/>
            <person name="Crocker A."/>
            <person name="Murante D."/>
            <person name="Hogan D.A."/>
            <person name="Stajich J.E."/>
        </authorList>
    </citation>
    <scope>NUCLEOTIDE SEQUENCE</scope>
    <source>
        <strain evidence="2">Ex8</strain>
    </source>
</reference>
<gene>
    <name evidence="2" type="ORF">HRR80_007519</name>
</gene>
<dbReference type="EMBL" id="JAJGCB010000018">
    <property type="protein sequence ID" value="KAJ8988493.1"/>
    <property type="molecule type" value="Genomic_DNA"/>
</dbReference>
<accession>A0AAN6ENN1</accession>
<comment type="caution">
    <text evidence="2">The sequence shown here is derived from an EMBL/GenBank/DDBJ whole genome shotgun (WGS) entry which is preliminary data.</text>
</comment>
<keyword evidence="1" id="KW-0732">Signal</keyword>
<sequence>MSYVMCSNISFMLFLPVIQHIQQPIRDEGEQSTFYHDIIIQSGHTSIYHTQMAMAMAHGHVLIIVKRGSDRDRSQYHMTPAHGTWLMAGSTDGCKGQLNRGRGQEAVLSFCFR</sequence>
<evidence type="ECO:0000256" key="1">
    <source>
        <dbReference type="SAM" id="SignalP"/>
    </source>
</evidence>
<dbReference type="AlphaFoldDB" id="A0AAN6ENN1"/>
<dbReference type="Proteomes" id="UP001161757">
    <property type="component" value="Unassembled WGS sequence"/>
</dbReference>
<feature type="chain" id="PRO_5042854865" description="Secreted protein" evidence="1">
    <location>
        <begin position="21"/>
        <end position="113"/>
    </location>
</feature>
<name>A0AAN6ENN1_EXODE</name>
<protein>
    <recommendedName>
        <fullName evidence="4">Secreted protein</fullName>
    </recommendedName>
</protein>
<proteinExistence type="predicted"/>
<evidence type="ECO:0008006" key="4">
    <source>
        <dbReference type="Google" id="ProtNLM"/>
    </source>
</evidence>
<evidence type="ECO:0000313" key="3">
    <source>
        <dbReference type="Proteomes" id="UP001161757"/>
    </source>
</evidence>
<evidence type="ECO:0000313" key="2">
    <source>
        <dbReference type="EMBL" id="KAJ8988493.1"/>
    </source>
</evidence>